<reference evidence="4" key="1">
    <citation type="journal article" date="2014" name="Nature">
        <title>Elephant shark genome provides unique insights into gnathostome evolution.</title>
        <authorList>
            <consortium name="International Elephant Shark Genome Sequencing Consortium"/>
            <person name="Venkatesh B."/>
            <person name="Lee A.P."/>
            <person name="Ravi V."/>
            <person name="Maurya A.K."/>
            <person name="Lian M.M."/>
            <person name="Swann J.B."/>
            <person name="Ohta Y."/>
            <person name="Flajnik M.F."/>
            <person name="Sutoh Y."/>
            <person name="Kasahara M."/>
            <person name="Hoon S."/>
            <person name="Gangu V."/>
            <person name="Roy S.W."/>
            <person name="Irimia M."/>
            <person name="Korzh V."/>
            <person name="Kondrychyn I."/>
            <person name="Lim Z.W."/>
            <person name="Tay B.H."/>
            <person name="Tohari S."/>
            <person name="Kong K.W."/>
            <person name="Ho S."/>
            <person name="Lorente-Galdos B."/>
            <person name="Quilez J."/>
            <person name="Marques-Bonet T."/>
            <person name="Raney B.J."/>
            <person name="Ingham P.W."/>
            <person name="Tay A."/>
            <person name="Hillier L.W."/>
            <person name="Minx P."/>
            <person name="Boehm T."/>
            <person name="Wilson R.K."/>
            <person name="Brenner S."/>
            <person name="Warren W.C."/>
        </authorList>
    </citation>
    <scope>NUCLEOTIDE SEQUENCE</scope>
    <source>
        <tissue evidence="4">Ovary</tissue>
    </source>
</reference>
<dbReference type="InterPro" id="IPR039048">
    <property type="entry name" value="Trub2"/>
</dbReference>
<dbReference type="EMBL" id="JW868962">
    <property type="protein sequence ID" value="AFP01480.1"/>
    <property type="molecule type" value="mRNA"/>
</dbReference>
<accession>V9KRT1</accession>
<evidence type="ECO:0000256" key="1">
    <source>
        <dbReference type="ARBA" id="ARBA00008999"/>
    </source>
</evidence>
<dbReference type="InterPro" id="IPR020103">
    <property type="entry name" value="PsdUridine_synth_cat_dom_sf"/>
</dbReference>
<dbReference type="Gene3D" id="3.30.2350.10">
    <property type="entry name" value="Pseudouridine synthase"/>
    <property type="match status" value="1"/>
</dbReference>
<dbReference type="InterPro" id="IPR002501">
    <property type="entry name" value="PsdUridine_synth_N"/>
</dbReference>
<feature type="region of interest" description="Disordered" evidence="2">
    <location>
        <begin position="293"/>
        <end position="332"/>
    </location>
</feature>
<evidence type="ECO:0000313" key="4">
    <source>
        <dbReference type="EMBL" id="AFP01480.1"/>
    </source>
</evidence>
<comment type="similarity">
    <text evidence="1">Belongs to the pseudouridine synthase TruB family.</text>
</comment>
<name>V9KRT1_CALMI</name>
<evidence type="ECO:0000259" key="3">
    <source>
        <dbReference type="Pfam" id="PF01509"/>
    </source>
</evidence>
<protein>
    <submittedName>
        <fullName evidence="4">Putative tRNA pseudouridine synthase 2-like protein</fullName>
    </submittedName>
</protein>
<proteinExistence type="evidence at transcript level"/>
<dbReference type="PANTHER" id="PTHR13195:SF0">
    <property type="entry name" value="PSEUDOURIDYLATE SYNTHASE TRUB2, MITOCHONDRIAL"/>
    <property type="match status" value="1"/>
</dbReference>
<dbReference type="GO" id="GO:0006396">
    <property type="term" value="P:RNA processing"/>
    <property type="evidence" value="ECO:0007669"/>
    <property type="project" value="InterPro"/>
</dbReference>
<dbReference type="PANTHER" id="PTHR13195">
    <property type="entry name" value="PSEUDOURIDINE SYNTHASE-RELATED"/>
    <property type="match status" value="1"/>
</dbReference>
<dbReference type="AlphaFoldDB" id="V9KRT1"/>
<dbReference type="SUPFAM" id="SSF55120">
    <property type="entry name" value="Pseudouridine synthase"/>
    <property type="match status" value="1"/>
</dbReference>
<feature type="compositionally biased region" description="Low complexity" evidence="2">
    <location>
        <begin position="314"/>
        <end position="332"/>
    </location>
</feature>
<dbReference type="CDD" id="cd02868">
    <property type="entry name" value="PseudoU_synth_hTruB2_like"/>
    <property type="match status" value="1"/>
</dbReference>
<dbReference type="GO" id="GO:0009982">
    <property type="term" value="F:pseudouridine synthase activity"/>
    <property type="evidence" value="ECO:0007669"/>
    <property type="project" value="InterPro"/>
</dbReference>
<dbReference type="GO" id="GO:0003723">
    <property type="term" value="F:RNA binding"/>
    <property type="evidence" value="ECO:0007669"/>
    <property type="project" value="InterPro"/>
</dbReference>
<sequence>MSRSARSVARALQGLFSVYKPPGVHWKRVRDAVETNLLQELNSLKQPDARQLIRFLPVHADGESETETNLTVVKLPALADHPLVKGPEFVHLKVGTGHRLDVMSSGVFVLALGHGNKQLPELYNCHLTKDYTVKGFFGKATDDFSDMGRLVEKTTYDHITRDKLERIVAVIQGSHQKALLTYSGIDFKTQEAYELASRGLLRPMQNSPPIITGLRCVHFSPPNFTLEIQCLHETQKYLRRIVHEIGLELKSTAVCTHVRRTRDGFFTLQDSLIRTRWDLQSVQDALRGRGSKGKATLLESGLEPPAGETDRLQARGQRTTTGTLRTAQTGTS</sequence>
<evidence type="ECO:0000256" key="2">
    <source>
        <dbReference type="SAM" id="MobiDB-lite"/>
    </source>
</evidence>
<organism evidence="4">
    <name type="scientific">Callorhinchus milii</name>
    <name type="common">Ghost shark</name>
    <dbReference type="NCBI Taxonomy" id="7868"/>
    <lineage>
        <taxon>Eukaryota</taxon>
        <taxon>Metazoa</taxon>
        <taxon>Chordata</taxon>
        <taxon>Craniata</taxon>
        <taxon>Vertebrata</taxon>
        <taxon>Chondrichthyes</taxon>
        <taxon>Holocephali</taxon>
        <taxon>Chimaeriformes</taxon>
        <taxon>Callorhinchidae</taxon>
        <taxon>Callorhinchus</taxon>
    </lineage>
</organism>
<dbReference type="GO" id="GO:0001522">
    <property type="term" value="P:pseudouridine synthesis"/>
    <property type="evidence" value="ECO:0007669"/>
    <property type="project" value="InterPro"/>
</dbReference>
<dbReference type="Pfam" id="PF01509">
    <property type="entry name" value="TruB_N"/>
    <property type="match status" value="1"/>
</dbReference>
<feature type="domain" description="Pseudouridine synthase II N-terminal" evidence="3">
    <location>
        <begin position="93"/>
        <end position="235"/>
    </location>
</feature>